<dbReference type="InterPro" id="IPR006015">
    <property type="entry name" value="Universal_stress_UspA"/>
</dbReference>
<feature type="domain" description="UspA" evidence="1">
    <location>
        <begin position="754"/>
        <end position="906"/>
    </location>
</feature>
<dbReference type="Pfam" id="PF17245">
    <property type="entry name" value="CDC24_OB2"/>
    <property type="match status" value="1"/>
</dbReference>
<proteinExistence type="predicted"/>
<dbReference type="PANTHER" id="PTHR36033:SF1">
    <property type="entry name" value="NUCLEIC ACID-BINDING PROTEINS SUPERFAMILY"/>
    <property type="match status" value="1"/>
</dbReference>
<dbReference type="InterPro" id="IPR035201">
    <property type="entry name" value="Cdc24_OB1"/>
</dbReference>
<evidence type="ECO:0000259" key="3">
    <source>
        <dbReference type="Pfam" id="PF17245"/>
    </source>
</evidence>
<reference evidence="5" key="2">
    <citation type="journal article" date="2022" name="Hortic Res">
        <title>The genome of Dioscorea zingiberensis sheds light on the biosynthesis, origin and evolution of the medicinally important diosgenin saponins.</title>
        <authorList>
            <person name="Li Y."/>
            <person name="Tan C."/>
            <person name="Li Z."/>
            <person name="Guo J."/>
            <person name="Li S."/>
            <person name="Chen X."/>
            <person name="Wang C."/>
            <person name="Dai X."/>
            <person name="Yang H."/>
            <person name="Song W."/>
            <person name="Hou L."/>
            <person name="Xu J."/>
            <person name="Tong Z."/>
            <person name="Xu A."/>
            <person name="Yuan X."/>
            <person name="Wang W."/>
            <person name="Yang Q."/>
            <person name="Chen L."/>
            <person name="Sun Z."/>
            <person name="Wang K."/>
            <person name="Pan B."/>
            <person name="Chen J."/>
            <person name="Bao Y."/>
            <person name="Liu F."/>
            <person name="Qi X."/>
            <person name="Gang D.R."/>
            <person name="Wen J."/>
            <person name="Li J."/>
        </authorList>
    </citation>
    <scope>NUCLEOTIDE SEQUENCE</scope>
    <source>
        <strain evidence="5">Dzin_1.0</strain>
    </source>
</reference>
<dbReference type="FunFam" id="3.40.50.620:FF:000206">
    <property type="entry name" value="Universal stress protein family protein"/>
    <property type="match status" value="1"/>
</dbReference>
<protein>
    <recommendedName>
        <fullName evidence="7">UspA domain-containing protein</fullName>
    </recommendedName>
</protein>
<dbReference type="InterPro" id="IPR035200">
    <property type="entry name" value="Cdc24_OB2"/>
</dbReference>
<evidence type="ECO:0000259" key="2">
    <source>
        <dbReference type="Pfam" id="PF17244"/>
    </source>
</evidence>
<dbReference type="EMBL" id="JAGGNH010000002">
    <property type="protein sequence ID" value="KAJ0980589.1"/>
    <property type="molecule type" value="Genomic_DNA"/>
</dbReference>
<gene>
    <name evidence="5" type="ORF">J5N97_008844</name>
</gene>
<name>A0A9D5CWX2_9LILI</name>
<dbReference type="SUPFAM" id="SSF52402">
    <property type="entry name" value="Adenine nucleotide alpha hydrolases-like"/>
    <property type="match status" value="1"/>
</dbReference>
<evidence type="ECO:0000313" key="6">
    <source>
        <dbReference type="Proteomes" id="UP001085076"/>
    </source>
</evidence>
<dbReference type="CDD" id="cd23659">
    <property type="entry name" value="USP_At3g01520-like"/>
    <property type="match status" value="1"/>
</dbReference>
<dbReference type="OrthoDB" id="10265890at2759"/>
<dbReference type="Gene3D" id="3.40.50.620">
    <property type="entry name" value="HUPs"/>
    <property type="match status" value="1"/>
</dbReference>
<dbReference type="InterPro" id="IPR012340">
    <property type="entry name" value="NA-bd_OB-fold"/>
</dbReference>
<dbReference type="PANTHER" id="PTHR36033">
    <property type="entry name" value="NUCLEIC ACID-BINDING PROTEINS SUPERFAMILY"/>
    <property type="match status" value="1"/>
</dbReference>
<feature type="domain" description="Cell division control protein 24 OB" evidence="4">
    <location>
        <begin position="27"/>
        <end position="86"/>
    </location>
</feature>
<evidence type="ECO:0000313" key="5">
    <source>
        <dbReference type="EMBL" id="KAJ0980589.1"/>
    </source>
</evidence>
<feature type="domain" description="Cell division control protein 24 OB" evidence="3">
    <location>
        <begin position="113"/>
        <end position="241"/>
    </location>
</feature>
<dbReference type="Pfam" id="PF17246">
    <property type="entry name" value="CDC24_OB1"/>
    <property type="match status" value="1"/>
</dbReference>
<dbReference type="Proteomes" id="UP001085076">
    <property type="component" value="Miscellaneous, Linkage group lg02"/>
</dbReference>
<dbReference type="Pfam" id="PF17244">
    <property type="entry name" value="CDC24_OB3"/>
    <property type="match status" value="1"/>
</dbReference>
<evidence type="ECO:0000259" key="1">
    <source>
        <dbReference type="Pfam" id="PF00582"/>
    </source>
</evidence>
<dbReference type="InterPro" id="IPR014729">
    <property type="entry name" value="Rossmann-like_a/b/a_fold"/>
</dbReference>
<organism evidence="5 6">
    <name type="scientific">Dioscorea zingiberensis</name>
    <dbReference type="NCBI Taxonomy" id="325984"/>
    <lineage>
        <taxon>Eukaryota</taxon>
        <taxon>Viridiplantae</taxon>
        <taxon>Streptophyta</taxon>
        <taxon>Embryophyta</taxon>
        <taxon>Tracheophyta</taxon>
        <taxon>Spermatophyta</taxon>
        <taxon>Magnoliopsida</taxon>
        <taxon>Liliopsida</taxon>
        <taxon>Dioscoreales</taxon>
        <taxon>Dioscoreaceae</taxon>
        <taxon>Dioscorea</taxon>
    </lineage>
</organism>
<keyword evidence="6" id="KW-1185">Reference proteome</keyword>
<reference evidence="5" key="1">
    <citation type="submission" date="2021-03" db="EMBL/GenBank/DDBJ databases">
        <authorList>
            <person name="Li Z."/>
            <person name="Yang C."/>
        </authorList>
    </citation>
    <scope>NUCLEOTIDE SEQUENCE</scope>
    <source>
        <strain evidence="5">Dzin_1.0</strain>
        <tissue evidence="5">Leaf</tissue>
    </source>
</reference>
<accession>A0A9D5CWX2</accession>
<evidence type="ECO:0000259" key="4">
    <source>
        <dbReference type="Pfam" id="PF17246"/>
    </source>
</evidence>
<evidence type="ECO:0008006" key="7">
    <source>
        <dbReference type="Google" id="ProtNLM"/>
    </source>
</evidence>
<dbReference type="Pfam" id="PF00582">
    <property type="entry name" value="Usp"/>
    <property type="match status" value="1"/>
</dbReference>
<feature type="domain" description="Cell division control protein 24 OB" evidence="2">
    <location>
        <begin position="361"/>
        <end position="581"/>
    </location>
</feature>
<sequence>MESLSQASPGCSSLPDDLTLAEDQDAFLRFVEYARSMISPGDRDLDGSDGAQGPPWSWIVSRIIKTCVAYSSGVTPAILLSDLFQVLHSVAHRFDSFEVFEFAEGTNITMLCLGDICSSSTIDMYLHRRYCHLVGPDNGILKKGREILLTGCRLRTAVGGSGQPRLLPTEYLVIVLNEDQDEDAMLLGAQFCTDSFSSISIDAVKNGASYSFYARIDSIGPPEAQDIAGVQRQQITLVDNDGFKLNFLLWGEQVLLSNLFSVGSMLALDRPFVAHAADCNTEINHEISLEYGSATQLYLVPFIQHEEQVLLASTQMRYQGSSLSNMPGQSQSPKLSQVSLPLNPQGSIDFSSCPFRSYVIDLRDKTAGISLYGSVSNIKREHNTAGTVFSLIIEDTTGAITAKLHFVSSWSLGRLGVGHMVYISGLSCSMTTKNLLELSWFEKDNRASLVNISCLSALLNSSCLHRLSYLSDISDQGHNMHICRVCLDCIEHYFIHSTICHSLCGQHVNEMSDGSVVCSFCNCSCDGELLRSFHLSVTLADQSAKVFAWCTGQTAAELLQISPDEFFALPEDEQAMYLCTLGTDRFMVSLVYCKKQSSGSDQENTPEWEVPSKGGKKYAELINLIHGDKAAIKAFARQGRRVQCLIKCLLMPHKKQSWKSETWEGDTCVSPSACLGIRNAAVDTWTNGNLGTDGLCVLGTGPHAFSNMSQLLAMAAMLQHSSILYQSPHSVSLLIWFHLYSLVVGRETMAGDRVIGVAVDFSPCSKAALRWAIEHVVRAGDHIILVYVQKDVQYDVGEVQLWEATGSPLIPLSELSDPGIIKKYGVKPDSETLDIITTAARQKEIVVVMKIFWGDPREKIIEAIDNIPLSSLVIGSRGLGKIKRVLLGSVSNYVVNHASCPVTVVKSTDHDV</sequence>
<dbReference type="InterPro" id="IPR035203">
    <property type="entry name" value="Cdc24_OB3"/>
</dbReference>
<dbReference type="PRINTS" id="PR01438">
    <property type="entry name" value="UNVRSLSTRESS"/>
</dbReference>
<dbReference type="SUPFAM" id="SSF50249">
    <property type="entry name" value="Nucleic acid-binding proteins"/>
    <property type="match status" value="1"/>
</dbReference>
<comment type="caution">
    <text evidence="5">The sequence shown here is derived from an EMBL/GenBank/DDBJ whole genome shotgun (WGS) entry which is preliminary data.</text>
</comment>
<dbReference type="AlphaFoldDB" id="A0A9D5CWX2"/>
<dbReference type="InterPro" id="IPR006016">
    <property type="entry name" value="UspA"/>
</dbReference>